<name>A0A7J9SJ28_9EURY</name>
<dbReference type="EMBL" id="JACKXD010000002">
    <property type="protein sequence ID" value="MBB6646026.1"/>
    <property type="molecule type" value="Genomic_DNA"/>
</dbReference>
<dbReference type="GO" id="GO:0042597">
    <property type="term" value="C:periplasmic space"/>
    <property type="evidence" value="ECO:0007669"/>
    <property type="project" value="UniProtKB-SubCell"/>
</dbReference>
<reference evidence="5 6" key="1">
    <citation type="submission" date="2020-08" db="EMBL/GenBank/DDBJ databases">
        <authorList>
            <person name="Seo M.-J."/>
        </authorList>
    </citation>
    <scope>NUCLEOTIDE SEQUENCE [LARGE SCALE GENOMIC DNA]</scope>
    <source>
        <strain evidence="5 6">MBLA0160</strain>
    </source>
</reference>
<dbReference type="PANTHER" id="PTHR30006">
    <property type="entry name" value="THIAMINE-BINDING PERIPLASMIC PROTEIN-RELATED"/>
    <property type="match status" value="1"/>
</dbReference>
<evidence type="ECO:0000313" key="6">
    <source>
        <dbReference type="Proteomes" id="UP000546257"/>
    </source>
</evidence>
<keyword evidence="3" id="KW-0732">Signal</keyword>
<dbReference type="PROSITE" id="PS51318">
    <property type="entry name" value="TAT"/>
    <property type="match status" value="1"/>
</dbReference>
<evidence type="ECO:0000256" key="3">
    <source>
        <dbReference type="ARBA" id="ARBA00022729"/>
    </source>
</evidence>
<sequence>MPGHDTHNRREFLRKTTAGLGAAGLAGLAGCSGGGVLGGAGGPSGPLTVAVYGGVFQEVMDEQLFAPFNEEFDFEAESEAQPTSEEALVQYENAVSAGEAPVDVAIMANTGVLQGLNSDLWHLWDGEFENLQYISDGLVREVDGGIASIGALSWYINLVQNTEIIEEPIDTWEALWDSQYQDQLALLGYASNSFLLEVTANVHFDGKDVLNSREGVREVLQKLEGVKSQANMWYENEAEFQQRLRDGEVPAGMLYNDITLVMQDEGAPVQSNFVQEGSILDSGHWVTLSSSELTEEARQFIDYASRPEVQDRVAENLYTSPTIDRQYSEIDEETYKTISGPGPDEAIIPKYELYVEEEDWVNEQWNEFIISGDNVS</sequence>
<dbReference type="GO" id="GO:0030975">
    <property type="term" value="F:thiamine binding"/>
    <property type="evidence" value="ECO:0007669"/>
    <property type="project" value="TreeGrafter"/>
</dbReference>
<dbReference type="InterPro" id="IPR006059">
    <property type="entry name" value="SBP"/>
</dbReference>
<dbReference type="Pfam" id="PF13416">
    <property type="entry name" value="SBP_bac_8"/>
    <property type="match status" value="1"/>
</dbReference>
<proteinExistence type="predicted"/>
<comment type="caution">
    <text evidence="5">The sequence shown here is derived from an EMBL/GenBank/DDBJ whole genome shotgun (WGS) entry which is preliminary data.</text>
</comment>
<keyword evidence="4" id="KW-0574">Periplasm</keyword>
<evidence type="ECO:0000256" key="4">
    <source>
        <dbReference type="ARBA" id="ARBA00022764"/>
    </source>
</evidence>
<comment type="subcellular location">
    <subcellularLocation>
        <location evidence="1">Periplasm</location>
    </subcellularLocation>
</comment>
<evidence type="ECO:0000256" key="2">
    <source>
        <dbReference type="ARBA" id="ARBA00022448"/>
    </source>
</evidence>
<dbReference type="Proteomes" id="UP000546257">
    <property type="component" value="Unassembled WGS sequence"/>
</dbReference>
<dbReference type="GO" id="GO:0015888">
    <property type="term" value="P:thiamine transport"/>
    <property type="evidence" value="ECO:0007669"/>
    <property type="project" value="TreeGrafter"/>
</dbReference>
<keyword evidence="2" id="KW-0813">Transport</keyword>
<keyword evidence="6" id="KW-1185">Reference proteome</keyword>
<protein>
    <submittedName>
        <fullName evidence="5">Extracellular solute-binding protein</fullName>
    </submittedName>
</protein>
<dbReference type="SUPFAM" id="SSF53850">
    <property type="entry name" value="Periplasmic binding protein-like II"/>
    <property type="match status" value="1"/>
</dbReference>
<organism evidence="5 6">
    <name type="scientific">Halobellus ruber</name>
    <dbReference type="NCBI Taxonomy" id="2761102"/>
    <lineage>
        <taxon>Archaea</taxon>
        <taxon>Methanobacteriati</taxon>
        <taxon>Methanobacteriota</taxon>
        <taxon>Stenosarchaea group</taxon>
        <taxon>Halobacteria</taxon>
        <taxon>Halobacteriales</taxon>
        <taxon>Haloferacaceae</taxon>
        <taxon>Halobellus</taxon>
    </lineage>
</organism>
<dbReference type="AlphaFoldDB" id="A0A7J9SJ28"/>
<dbReference type="InterPro" id="IPR006311">
    <property type="entry name" value="TAT_signal"/>
</dbReference>
<dbReference type="GO" id="GO:0030976">
    <property type="term" value="F:thiamine pyrophosphate binding"/>
    <property type="evidence" value="ECO:0007669"/>
    <property type="project" value="TreeGrafter"/>
</dbReference>
<gene>
    <name evidence="5" type="ORF">H5V44_06955</name>
</gene>
<accession>A0A7J9SJ28</accession>
<dbReference type="RefSeq" id="WP_185192382.1">
    <property type="nucleotide sequence ID" value="NZ_JACKXD010000002.1"/>
</dbReference>
<evidence type="ECO:0000313" key="5">
    <source>
        <dbReference type="EMBL" id="MBB6646026.1"/>
    </source>
</evidence>
<evidence type="ECO:0000256" key="1">
    <source>
        <dbReference type="ARBA" id="ARBA00004418"/>
    </source>
</evidence>
<dbReference type="Gene3D" id="3.40.190.10">
    <property type="entry name" value="Periplasmic binding protein-like II"/>
    <property type="match status" value="2"/>
</dbReference>
<dbReference type="PANTHER" id="PTHR30006:SF3">
    <property type="entry name" value="THIAMINE-BINDING PERIPLASMIC PROTEIN"/>
    <property type="match status" value="1"/>
</dbReference>